<dbReference type="AlphaFoldDB" id="A0A9N8DS11"/>
<proteinExistence type="predicted"/>
<reference evidence="2" key="1">
    <citation type="submission" date="2020-06" db="EMBL/GenBank/DDBJ databases">
        <authorList>
            <consortium name="Plant Systems Biology data submission"/>
        </authorList>
    </citation>
    <scope>NUCLEOTIDE SEQUENCE</scope>
    <source>
        <strain evidence="2">D6</strain>
    </source>
</reference>
<protein>
    <submittedName>
        <fullName evidence="2">Uncharacterized protein</fullName>
    </submittedName>
</protein>
<dbReference type="EMBL" id="CAICTM010000313">
    <property type="protein sequence ID" value="CAB9507637.1"/>
    <property type="molecule type" value="Genomic_DNA"/>
</dbReference>
<comment type="caution">
    <text evidence="2">The sequence shown here is derived from an EMBL/GenBank/DDBJ whole genome shotgun (WGS) entry which is preliminary data.</text>
</comment>
<dbReference type="Proteomes" id="UP001153069">
    <property type="component" value="Unassembled WGS sequence"/>
</dbReference>
<evidence type="ECO:0000313" key="3">
    <source>
        <dbReference type="Proteomes" id="UP001153069"/>
    </source>
</evidence>
<evidence type="ECO:0000313" key="2">
    <source>
        <dbReference type="EMBL" id="CAB9507637.1"/>
    </source>
</evidence>
<sequence length="299" mass="32150">MSTTPMTGVVKTSGIASGTLGTDSNELYIQGIGTMDTATTGSAAAARKQLTLSPISRPKASLSPKMKSGLKSSQSTGCLKRNKISFGSPQMLVFEKDIDNEDEEHKNSVWYSKKEMKSIRKDLKKSIKKGEITRGLEQYEGDMGTENKQKRLNHIYSILDLQREQQEQGIQCDKSLQMLSRAMSADDIGRARRLASMDSTEAFSEYTKTQSSMIRTSSRNALDNFRKTVVKNNSKLALAQANGLGPSSSSQGGGGKNATFGSSTGRRKKSGGPNLLLAAMANRKKATPPAQPGAQAGVA</sequence>
<accession>A0A9N8DS11</accession>
<organism evidence="2 3">
    <name type="scientific">Seminavis robusta</name>
    <dbReference type="NCBI Taxonomy" id="568900"/>
    <lineage>
        <taxon>Eukaryota</taxon>
        <taxon>Sar</taxon>
        <taxon>Stramenopiles</taxon>
        <taxon>Ochrophyta</taxon>
        <taxon>Bacillariophyta</taxon>
        <taxon>Bacillariophyceae</taxon>
        <taxon>Bacillariophycidae</taxon>
        <taxon>Naviculales</taxon>
        <taxon>Naviculaceae</taxon>
        <taxon>Seminavis</taxon>
    </lineage>
</organism>
<feature type="region of interest" description="Disordered" evidence="1">
    <location>
        <begin position="55"/>
        <end position="75"/>
    </location>
</feature>
<feature type="region of interest" description="Disordered" evidence="1">
    <location>
        <begin position="241"/>
        <end position="299"/>
    </location>
</feature>
<evidence type="ECO:0000256" key="1">
    <source>
        <dbReference type="SAM" id="MobiDB-lite"/>
    </source>
</evidence>
<keyword evidence="3" id="KW-1185">Reference proteome</keyword>
<name>A0A9N8DS11_9STRA</name>
<gene>
    <name evidence="2" type="ORF">SEMRO_314_G115090.1</name>
</gene>